<evidence type="ECO:0000313" key="2">
    <source>
        <dbReference type="EMBL" id="KDP36669.1"/>
    </source>
</evidence>
<feature type="region of interest" description="Disordered" evidence="1">
    <location>
        <begin position="65"/>
        <end position="86"/>
    </location>
</feature>
<sequence>MALRKITVTSKAAQTSASNSLNVRPTTGSSPNANIKKKSITEMYAKTTSLPQQVIVALPILESAEKSASQKRSTASTTNSSDVMPVMMIGTTSAKKLDALKLQLEAPNHAL</sequence>
<feature type="region of interest" description="Disordered" evidence="1">
    <location>
        <begin position="1"/>
        <end position="35"/>
    </location>
</feature>
<gene>
    <name evidence="2" type="ORF">JCGZ_07887</name>
</gene>
<reference evidence="2 3" key="1">
    <citation type="journal article" date="2014" name="PLoS ONE">
        <title>Global Analysis of Gene Expression Profiles in Physic Nut (Jatropha curcas L.) Seedlings Exposed to Salt Stress.</title>
        <authorList>
            <person name="Zhang L."/>
            <person name="Zhang C."/>
            <person name="Wu P."/>
            <person name="Chen Y."/>
            <person name="Li M."/>
            <person name="Jiang H."/>
            <person name="Wu G."/>
        </authorList>
    </citation>
    <scope>NUCLEOTIDE SEQUENCE [LARGE SCALE GENOMIC DNA]</scope>
    <source>
        <strain evidence="3">cv. GZQX0401</strain>
        <tissue evidence="2">Young leaves</tissue>
    </source>
</reference>
<name>A0A067KXV7_JATCU</name>
<keyword evidence="3" id="KW-1185">Reference proteome</keyword>
<dbReference type="AlphaFoldDB" id="A0A067KXV7"/>
<feature type="compositionally biased region" description="Polar residues" evidence="1">
    <location>
        <begin position="7"/>
        <end position="33"/>
    </location>
</feature>
<organism evidence="2 3">
    <name type="scientific">Jatropha curcas</name>
    <name type="common">Barbados nut</name>
    <dbReference type="NCBI Taxonomy" id="180498"/>
    <lineage>
        <taxon>Eukaryota</taxon>
        <taxon>Viridiplantae</taxon>
        <taxon>Streptophyta</taxon>
        <taxon>Embryophyta</taxon>
        <taxon>Tracheophyta</taxon>
        <taxon>Spermatophyta</taxon>
        <taxon>Magnoliopsida</taxon>
        <taxon>eudicotyledons</taxon>
        <taxon>Gunneridae</taxon>
        <taxon>Pentapetalae</taxon>
        <taxon>rosids</taxon>
        <taxon>fabids</taxon>
        <taxon>Malpighiales</taxon>
        <taxon>Euphorbiaceae</taxon>
        <taxon>Crotonoideae</taxon>
        <taxon>Jatropheae</taxon>
        <taxon>Jatropha</taxon>
    </lineage>
</organism>
<evidence type="ECO:0000313" key="3">
    <source>
        <dbReference type="Proteomes" id="UP000027138"/>
    </source>
</evidence>
<feature type="compositionally biased region" description="Polar residues" evidence="1">
    <location>
        <begin position="66"/>
        <end position="82"/>
    </location>
</feature>
<dbReference type="EMBL" id="KK914423">
    <property type="protein sequence ID" value="KDP36669.1"/>
    <property type="molecule type" value="Genomic_DNA"/>
</dbReference>
<evidence type="ECO:0000256" key="1">
    <source>
        <dbReference type="SAM" id="MobiDB-lite"/>
    </source>
</evidence>
<proteinExistence type="predicted"/>
<protein>
    <submittedName>
        <fullName evidence="2">Uncharacterized protein</fullName>
    </submittedName>
</protein>
<accession>A0A067KXV7</accession>
<dbReference type="Proteomes" id="UP000027138">
    <property type="component" value="Unassembled WGS sequence"/>
</dbReference>